<dbReference type="InterPro" id="IPR001608">
    <property type="entry name" value="Ala_racemase_N"/>
</dbReference>
<dbReference type="InterPro" id="IPR029066">
    <property type="entry name" value="PLP-binding_barrel"/>
</dbReference>
<keyword evidence="2" id="KW-0663">Pyridoxal phosphate</keyword>
<dbReference type="InterPro" id="IPR020622">
    <property type="entry name" value="Ala_racemase_pyridoxalP-BS"/>
</dbReference>
<dbReference type="InterPro" id="IPR011079">
    <property type="entry name" value="Ala_racemase_C"/>
</dbReference>
<feature type="domain" description="Alanine racemase C-terminal" evidence="4">
    <location>
        <begin position="235"/>
        <end position="360"/>
    </location>
</feature>
<keyword evidence="3" id="KW-0413">Isomerase</keyword>
<gene>
    <name evidence="5" type="ORF">LCGC14_1125160</name>
</gene>
<dbReference type="EMBL" id="LAZR01005234">
    <property type="protein sequence ID" value="KKN01695.1"/>
    <property type="molecule type" value="Genomic_DNA"/>
</dbReference>
<dbReference type="SUPFAM" id="SSF51419">
    <property type="entry name" value="PLP-binding barrel"/>
    <property type="match status" value="1"/>
</dbReference>
<dbReference type="SUPFAM" id="SSF50621">
    <property type="entry name" value="Alanine racemase C-terminal domain-like"/>
    <property type="match status" value="1"/>
</dbReference>
<protein>
    <recommendedName>
        <fullName evidence="4">Alanine racemase C-terminal domain-containing protein</fullName>
    </recommendedName>
</protein>
<evidence type="ECO:0000313" key="5">
    <source>
        <dbReference type="EMBL" id="KKN01695.1"/>
    </source>
</evidence>
<dbReference type="InterPro" id="IPR000821">
    <property type="entry name" value="Ala_racemase"/>
</dbReference>
<dbReference type="PROSITE" id="PS00395">
    <property type="entry name" value="ALANINE_RACEMASE"/>
    <property type="match status" value="1"/>
</dbReference>
<dbReference type="PANTHER" id="PTHR30511:SF0">
    <property type="entry name" value="ALANINE RACEMASE, CATABOLIC-RELATED"/>
    <property type="match status" value="1"/>
</dbReference>
<dbReference type="NCBIfam" id="TIGR00492">
    <property type="entry name" value="alr"/>
    <property type="match status" value="1"/>
</dbReference>
<dbReference type="PRINTS" id="PR00992">
    <property type="entry name" value="ALARACEMASE"/>
</dbReference>
<dbReference type="SMART" id="SM01005">
    <property type="entry name" value="Ala_racemase_C"/>
    <property type="match status" value="1"/>
</dbReference>
<dbReference type="GO" id="GO:0030632">
    <property type="term" value="P:D-alanine biosynthetic process"/>
    <property type="evidence" value="ECO:0007669"/>
    <property type="project" value="TreeGrafter"/>
</dbReference>
<sequence length="364" mass="39478">MATYPVAEINLAALQHNFERVKQLAPNSKVMSVIKADAYGHGAIQVAQALHASDAFAVARVSEGLRLRAAGIQQPIVILEGVRALDDLHAAANNVLSLVFHHAFQLELLTSVQLNKPLSFCWLMLETGMHRLGLSCEQIEQALAVLKTSSNIEGNIGLMSHFANSDLIGDSRNQQQLDLLMESANQYGLATSMANSAAILSIEESHGEWIRPGIMLYGSSPFDDQSPQDLALKPVMLLRSELIAMHALNIGDSVGYGGNWTADKTGQVGIVSIGYGDGYSRHLSNVGSVVIHQQKVAILGRVSMDMIAIDLSNVTEVAIGDEVILWGNDLLTVDDMAQKANTISYELLCQLNERVTRDYHHGQS</sequence>
<dbReference type="PANTHER" id="PTHR30511">
    <property type="entry name" value="ALANINE RACEMASE"/>
    <property type="match status" value="1"/>
</dbReference>
<dbReference type="Gene3D" id="2.40.37.10">
    <property type="entry name" value="Lyase, Ornithine Decarboxylase, Chain A, domain 1"/>
    <property type="match status" value="1"/>
</dbReference>
<evidence type="ECO:0000256" key="2">
    <source>
        <dbReference type="ARBA" id="ARBA00022898"/>
    </source>
</evidence>
<dbReference type="HAMAP" id="MF_01201">
    <property type="entry name" value="Ala_racemase"/>
    <property type="match status" value="1"/>
</dbReference>
<name>A0A0F9M2U5_9ZZZZ</name>
<dbReference type="GO" id="GO:0008784">
    <property type="term" value="F:alanine racemase activity"/>
    <property type="evidence" value="ECO:0007669"/>
    <property type="project" value="InterPro"/>
</dbReference>
<evidence type="ECO:0000259" key="4">
    <source>
        <dbReference type="SMART" id="SM01005"/>
    </source>
</evidence>
<dbReference type="InterPro" id="IPR009006">
    <property type="entry name" value="Ala_racemase/Decarboxylase_C"/>
</dbReference>
<dbReference type="GO" id="GO:0005829">
    <property type="term" value="C:cytosol"/>
    <property type="evidence" value="ECO:0007669"/>
    <property type="project" value="TreeGrafter"/>
</dbReference>
<dbReference type="FunFam" id="3.20.20.10:FF:000002">
    <property type="entry name" value="Alanine racemase"/>
    <property type="match status" value="1"/>
</dbReference>
<evidence type="ECO:0000256" key="3">
    <source>
        <dbReference type="ARBA" id="ARBA00023235"/>
    </source>
</evidence>
<dbReference type="Gene3D" id="3.20.20.10">
    <property type="entry name" value="Alanine racemase"/>
    <property type="match status" value="1"/>
</dbReference>
<organism evidence="5">
    <name type="scientific">marine sediment metagenome</name>
    <dbReference type="NCBI Taxonomy" id="412755"/>
    <lineage>
        <taxon>unclassified sequences</taxon>
        <taxon>metagenomes</taxon>
        <taxon>ecological metagenomes</taxon>
    </lineage>
</organism>
<evidence type="ECO:0000256" key="1">
    <source>
        <dbReference type="ARBA" id="ARBA00001933"/>
    </source>
</evidence>
<comment type="caution">
    <text evidence="5">The sequence shown here is derived from an EMBL/GenBank/DDBJ whole genome shotgun (WGS) entry which is preliminary data.</text>
</comment>
<reference evidence="5" key="1">
    <citation type="journal article" date="2015" name="Nature">
        <title>Complex archaea that bridge the gap between prokaryotes and eukaryotes.</title>
        <authorList>
            <person name="Spang A."/>
            <person name="Saw J.H."/>
            <person name="Jorgensen S.L."/>
            <person name="Zaremba-Niedzwiedzka K."/>
            <person name="Martijn J."/>
            <person name="Lind A.E."/>
            <person name="van Eijk R."/>
            <person name="Schleper C."/>
            <person name="Guy L."/>
            <person name="Ettema T.J."/>
        </authorList>
    </citation>
    <scope>NUCLEOTIDE SEQUENCE</scope>
</reference>
<dbReference type="AlphaFoldDB" id="A0A0F9M2U5"/>
<proteinExistence type="inferred from homology"/>
<dbReference type="GO" id="GO:0030170">
    <property type="term" value="F:pyridoxal phosphate binding"/>
    <property type="evidence" value="ECO:0007669"/>
    <property type="project" value="TreeGrafter"/>
</dbReference>
<comment type="cofactor">
    <cofactor evidence="1">
        <name>pyridoxal 5'-phosphate</name>
        <dbReference type="ChEBI" id="CHEBI:597326"/>
    </cofactor>
</comment>
<dbReference type="Pfam" id="PF01168">
    <property type="entry name" value="Ala_racemase_N"/>
    <property type="match status" value="1"/>
</dbReference>
<dbReference type="Pfam" id="PF00842">
    <property type="entry name" value="Ala_racemase_C"/>
    <property type="match status" value="1"/>
</dbReference>
<accession>A0A0F9M2U5</accession>